<organism evidence="2 3">
    <name type="scientific">Actinophytocola xanthii</name>
    <dbReference type="NCBI Taxonomy" id="1912961"/>
    <lineage>
        <taxon>Bacteria</taxon>
        <taxon>Bacillati</taxon>
        <taxon>Actinomycetota</taxon>
        <taxon>Actinomycetes</taxon>
        <taxon>Pseudonocardiales</taxon>
        <taxon>Pseudonocardiaceae</taxon>
    </lineage>
</organism>
<comment type="caution">
    <text evidence="2">The sequence shown here is derived from an EMBL/GenBank/DDBJ whole genome shotgun (WGS) entry which is preliminary data.</text>
</comment>
<evidence type="ECO:0000313" key="3">
    <source>
        <dbReference type="Proteomes" id="UP000185596"/>
    </source>
</evidence>
<reference evidence="2 3" key="1">
    <citation type="submission" date="2016-12" db="EMBL/GenBank/DDBJ databases">
        <title>The draft genome sequence of Actinophytocola sp. 11-183.</title>
        <authorList>
            <person name="Wang W."/>
            <person name="Yuan L."/>
        </authorList>
    </citation>
    <scope>NUCLEOTIDE SEQUENCE [LARGE SCALE GENOMIC DNA]</scope>
    <source>
        <strain evidence="2 3">11-183</strain>
    </source>
</reference>
<protein>
    <submittedName>
        <fullName evidence="2">Uncharacterized protein</fullName>
    </submittedName>
</protein>
<dbReference type="EMBL" id="MSIE01000004">
    <property type="protein sequence ID" value="OLF18923.1"/>
    <property type="molecule type" value="Genomic_DNA"/>
</dbReference>
<keyword evidence="3" id="KW-1185">Reference proteome</keyword>
<accession>A0A1Q8CX46</accession>
<evidence type="ECO:0000313" key="2">
    <source>
        <dbReference type="EMBL" id="OLF18923.1"/>
    </source>
</evidence>
<dbReference type="AlphaFoldDB" id="A0A1Q8CX46"/>
<proteinExistence type="predicted"/>
<feature type="region of interest" description="Disordered" evidence="1">
    <location>
        <begin position="86"/>
        <end position="115"/>
    </location>
</feature>
<dbReference type="Proteomes" id="UP000185596">
    <property type="component" value="Unassembled WGS sequence"/>
</dbReference>
<sequence>MVSEELVKRWEALYGAYGVASKSVATTEPGDRAVARRMARASADVAAAWREMAAQPGMAWWAVAALGTAAQAFEFQARDWAARAKHEAVPSRLPHPQVIPPDTAAGGDQWGSVAG</sequence>
<dbReference type="RefSeq" id="WP_075124047.1">
    <property type="nucleotide sequence ID" value="NZ_MSIE01000004.1"/>
</dbReference>
<evidence type="ECO:0000256" key="1">
    <source>
        <dbReference type="SAM" id="MobiDB-lite"/>
    </source>
</evidence>
<dbReference type="STRING" id="1912961.BU204_03425"/>
<name>A0A1Q8CX46_9PSEU</name>
<gene>
    <name evidence="2" type="ORF">BU204_03425</name>
</gene>